<feature type="domain" description="Pyruvate kinase C-terminal" evidence="15">
    <location>
        <begin position="355"/>
        <end position="467"/>
    </location>
</feature>
<proteinExistence type="inferred from homology"/>
<keyword evidence="8" id="KW-0067">ATP-binding</keyword>
<dbReference type="GO" id="GO:0030955">
    <property type="term" value="F:potassium ion binding"/>
    <property type="evidence" value="ECO:0007669"/>
    <property type="project" value="UniProtKB-UniRule"/>
</dbReference>
<dbReference type="InterPro" id="IPR001697">
    <property type="entry name" value="Pyr_Knase"/>
</dbReference>
<dbReference type="OrthoDB" id="9812123at2"/>
<dbReference type="Gene3D" id="2.40.33.10">
    <property type="entry name" value="PK beta-barrel domain-like"/>
    <property type="match status" value="1"/>
</dbReference>
<dbReference type="FunFam" id="2.40.33.10:FF:000001">
    <property type="entry name" value="Pyruvate kinase"/>
    <property type="match status" value="1"/>
</dbReference>
<dbReference type="SUPFAM" id="SSF52935">
    <property type="entry name" value="PK C-terminal domain-like"/>
    <property type="match status" value="1"/>
</dbReference>
<dbReference type="Pfam" id="PF02887">
    <property type="entry name" value="PK_C"/>
    <property type="match status" value="1"/>
</dbReference>
<dbReference type="EC" id="2.7.1.40" evidence="3 12"/>
<keyword evidence="7 13" id="KW-0418">Kinase</keyword>
<dbReference type="UniPathway" id="UPA00109">
    <property type="reaction ID" value="UER00188"/>
</dbReference>
<dbReference type="GO" id="GO:0016301">
    <property type="term" value="F:kinase activity"/>
    <property type="evidence" value="ECO:0007669"/>
    <property type="project" value="UniProtKB-KW"/>
</dbReference>
<dbReference type="AlphaFoldDB" id="A0A1G7A277"/>
<dbReference type="Gene3D" id="3.20.20.60">
    <property type="entry name" value="Phosphoenolpyruvate-binding domains"/>
    <property type="match status" value="1"/>
</dbReference>
<evidence type="ECO:0000256" key="7">
    <source>
        <dbReference type="ARBA" id="ARBA00022777"/>
    </source>
</evidence>
<evidence type="ECO:0000256" key="3">
    <source>
        <dbReference type="ARBA" id="ARBA00012142"/>
    </source>
</evidence>
<dbReference type="GO" id="GO:0000287">
    <property type="term" value="F:magnesium ion binding"/>
    <property type="evidence" value="ECO:0007669"/>
    <property type="project" value="UniProtKB-UniRule"/>
</dbReference>
<evidence type="ECO:0000313" key="16">
    <source>
        <dbReference type="EMBL" id="SDE08870.1"/>
    </source>
</evidence>
<evidence type="ECO:0000256" key="2">
    <source>
        <dbReference type="ARBA" id="ARBA00008663"/>
    </source>
</evidence>
<evidence type="ECO:0000259" key="15">
    <source>
        <dbReference type="Pfam" id="PF02887"/>
    </source>
</evidence>
<keyword evidence="11 16" id="KW-0670">Pyruvate</keyword>
<evidence type="ECO:0000256" key="4">
    <source>
        <dbReference type="ARBA" id="ARBA00022679"/>
    </source>
</evidence>
<dbReference type="GO" id="GO:0004743">
    <property type="term" value="F:pyruvate kinase activity"/>
    <property type="evidence" value="ECO:0007669"/>
    <property type="project" value="UniProtKB-UniRule"/>
</dbReference>
<gene>
    <name evidence="16" type="ORF">SAMN05661003_103235</name>
</gene>
<dbReference type="NCBIfam" id="NF004491">
    <property type="entry name" value="PRK05826.1"/>
    <property type="match status" value="1"/>
</dbReference>
<dbReference type="NCBIfam" id="NF004978">
    <property type="entry name" value="PRK06354.1"/>
    <property type="match status" value="1"/>
</dbReference>
<dbReference type="InterPro" id="IPR011037">
    <property type="entry name" value="Pyrv_Knase-like_insert_dom_sf"/>
</dbReference>
<evidence type="ECO:0000256" key="5">
    <source>
        <dbReference type="ARBA" id="ARBA00022723"/>
    </source>
</evidence>
<dbReference type="InterPro" id="IPR015813">
    <property type="entry name" value="Pyrv/PenolPyrv_kinase-like_dom"/>
</dbReference>
<dbReference type="STRING" id="57664.SAMN05661003_103235"/>
<dbReference type="SUPFAM" id="SSF51621">
    <property type="entry name" value="Phosphoenolpyruvate/pyruvate domain"/>
    <property type="match status" value="1"/>
</dbReference>
<organism evidence="16 17">
    <name type="scientific">Desulfuromonas thiophila</name>
    <dbReference type="NCBI Taxonomy" id="57664"/>
    <lineage>
        <taxon>Bacteria</taxon>
        <taxon>Pseudomonadati</taxon>
        <taxon>Thermodesulfobacteriota</taxon>
        <taxon>Desulfuromonadia</taxon>
        <taxon>Desulfuromonadales</taxon>
        <taxon>Desulfuromonadaceae</taxon>
        <taxon>Desulfuromonas</taxon>
    </lineage>
</organism>
<dbReference type="InterPro" id="IPR040442">
    <property type="entry name" value="Pyrv_kinase-like_dom_sf"/>
</dbReference>
<sequence length="490" mass="52734">MRRTKIVCTIGPASSDPVILERLMLAGMNVARLNFSHGDHAGHGALIRNLRATACRLKRPVAILQDLCGPKIRLGELPEQGVRLHADDAISLSASSARVPDSLPVDYDRLCDDVRVGDTLMLADGQMELRVERLACPQVFCRVIRGGTAYSRKGVNLPNTELQIAAFTAKDRADLAFGLQVEVDAVALSFVRRAEDLQEVRQQIAASGSTPLLIAKIEKPQALEHFDAILDQVDGVMIARGDLGVEVPLERVPVLQKDLIRRARQRGRLTITATQMLSSMVSSARPTRAEATDVANAIYDGTDALMLSDETASGAFPVESAQMLDRIARATEPHLPTSLDMDLPPLDREAPVACAIGRACGWLAADIGAAAVLAYTRSGFTARCVARFRPACPVVALTPDASVCRQLSLIWGVEPVEVPSLNSTDALFVSARRYSLSQGLARPDDCVIVTAGTPLWQPGSTNLIKVIELEKGLDVRRQGESPASGSEEVS</sequence>
<dbReference type="NCBIfam" id="TIGR01064">
    <property type="entry name" value="pyruv_kin"/>
    <property type="match status" value="1"/>
</dbReference>
<evidence type="ECO:0000256" key="6">
    <source>
        <dbReference type="ARBA" id="ARBA00022741"/>
    </source>
</evidence>
<keyword evidence="9 13" id="KW-0460">Magnesium</keyword>
<dbReference type="Pfam" id="PF00224">
    <property type="entry name" value="PK"/>
    <property type="match status" value="1"/>
</dbReference>
<dbReference type="RefSeq" id="WP_092076895.1">
    <property type="nucleotide sequence ID" value="NZ_FNAQ01000003.1"/>
</dbReference>
<keyword evidence="17" id="KW-1185">Reference proteome</keyword>
<dbReference type="InterPro" id="IPR036918">
    <property type="entry name" value="Pyrv_Knase_C_sf"/>
</dbReference>
<evidence type="ECO:0000256" key="13">
    <source>
        <dbReference type="RuleBase" id="RU000504"/>
    </source>
</evidence>
<comment type="catalytic activity">
    <reaction evidence="13">
        <text>pyruvate + ATP = phosphoenolpyruvate + ADP + H(+)</text>
        <dbReference type="Rhea" id="RHEA:18157"/>
        <dbReference type="ChEBI" id="CHEBI:15361"/>
        <dbReference type="ChEBI" id="CHEBI:15378"/>
        <dbReference type="ChEBI" id="CHEBI:30616"/>
        <dbReference type="ChEBI" id="CHEBI:58702"/>
        <dbReference type="ChEBI" id="CHEBI:456216"/>
        <dbReference type="EC" id="2.7.1.40"/>
    </reaction>
</comment>
<dbReference type="GO" id="GO:0005524">
    <property type="term" value="F:ATP binding"/>
    <property type="evidence" value="ECO:0007669"/>
    <property type="project" value="UniProtKB-KW"/>
</dbReference>
<dbReference type="PRINTS" id="PR01050">
    <property type="entry name" value="PYRUVTKNASE"/>
</dbReference>
<dbReference type="InterPro" id="IPR015795">
    <property type="entry name" value="Pyrv_Knase_C"/>
</dbReference>
<evidence type="ECO:0000256" key="10">
    <source>
        <dbReference type="ARBA" id="ARBA00023152"/>
    </source>
</evidence>
<keyword evidence="4 13" id="KW-0808">Transferase</keyword>
<accession>A0A1G7A277</accession>
<comment type="pathway">
    <text evidence="1 13">Carbohydrate degradation; glycolysis; pyruvate from D-glyceraldehyde 3-phosphate: step 5/5.</text>
</comment>
<dbReference type="Gene3D" id="3.40.1380.20">
    <property type="entry name" value="Pyruvate kinase, C-terminal domain"/>
    <property type="match status" value="1"/>
</dbReference>
<name>A0A1G7A277_9BACT</name>
<protein>
    <recommendedName>
        <fullName evidence="3 12">Pyruvate kinase</fullName>
        <ecNumber evidence="3 12">2.7.1.40</ecNumber>
    </recommendedName>
</protein>
<feature type="domain" description="Pyruvate kinase barrel" evidence="14">
    <location>
        <begin position="1"/>
        <end position="320"/>
    </location>
</feature>
<evidence type="ECO:0000259" key="14">
    <source>
        <dbReference type="Pfam" id="PF00224"/>
    </source>
</evidence>
<dbReference type="InterPro" id="IPR015806">
    <property type="entry name" value="Pyrv_Knase_insert_dom_sf"/>
</dbReference>
<dbReference type="SUPFAM" id="SSF50800">
    <property type="entry name" value="PK beta-barrel domain-like"/>
    <property type="match status" value="1"/>
</dbReference>
<reference evidence="17" key="1">
    <citation type="submission" date="2016-10" db="EMBL/GenBank/DDBJ databases">
        <authorList>
            <person name="Varghese N."/>
            <person name="Submissions S."/>
        </authorList>
    </citation>
    <scope>NUCLEOTIDE SEQUENCE [LARGE SCALE GENOMIC DNA]</scope>
    <source>
        <strain evidence="17">DSM 8987</strain>
    </source>
</reference>
<dbReference type="EMBL" id="FNAQ01000003">
    <property type="protein sequence ID" value="SDE08870.1"/>
    <property type="molecule type" value="Genomic_DNA"/>
</dbReference>
<dbReference type="PANTHER" id="PTHR11817">
    <property type="entry name" value="PYRUVATE KINASE"/>
    <property type="match status" value="1"/>
</dbReference>
<dbReference type="Proteomes" id="UP000243205">
    <property type="component" value="Unassembled WGS sequence"/>
</dbReference>
<keyword evidence="6" id="KW-0547">Nucleotide-binding</keyword>
<evidence type="ECO:0000256" key="12">
    <source>
        <dbReference type="NCBIfam" id="TIGR01064"/>
    </source>
</evidence>
<evidence type="ECO:0000313" key="17">
    <source>
        <dbReference type="Proteomes" id="UP000243205"/>
    </source>
</evidence>
<keyword evidence="5" id="KW-0479">Metal-binding</keyword>
<evidence type="ECO:0000256" key="9">
    <source>
        <dbReference type="ARBA" id="ARBA00022842"/>
    </source>
</evidence>
<evidence type="ECO:0000256" key="8">
    <source>
        <dbReference type="ARBA" id="ARBA00022840"/>
    </source>
</evidence>
<evidence type="ECO:0000256" key="11">
    <source>
        <dbReference type="ARBA" id="ARBA00023317"/>
    </source>
</evidence>
<keyword evidence="10 13" id="KW-0324">Glycolysis</keyword>
<dbReference type="InterPro" id="IPR015793">
    <property type="entry name" value="Pyrv_Knase_brl"/>
</dbReference>
<evidence type="ECO:0000256" key="1">
    <source>
        <dbReference type="ARBA" id="ARBA00004997"/>
    </source>
</evidence>
<comment type="similarity">
    <text evidence="2 13">Belongs to the pyruvate kinase family.</text>
</comment>